<feature type="transmembrane region" description="Helical" evidence="1">
    <location>
        <begin position="35"/>
        <end position="56"/>
    </location>
</feature>
<reference evidence="2 3" key="2">
    <citation type="submission" date="2018-03" db="EMBL/GenBank/DDBJ databases">
        <authorList>
            <person name="Keele B.F."/>
        </authorList>
    </citation>
    <scope>NUCLEOTIDE SEQUENCE [LARGE SCALE GENOMIC DNA]</scope>
    <source>
        <strain evidence="2 3">CCALA 016</strain>
    </source>
</reference>
<comment type="caution">
    <text evidence="2">The sequence shown here is derived from an EMBL/GenBank/DDBJ whole genome shotgun (WGS) entry which is preliminary data.</text>
</comment>
<gene>
    <name evidence="2" type="ORF">C7H19_21485</name>
</gene>
<keyword evidence="1" id="KW-0472">Membrane</keyword>
<proteinExistence type="predicted"/>
<evidence type="ECO:0000256" key="1">
    <source>
        <dbReference type="SAM" id="Phobius"/>
    </source>
</evidence>
<keyword evidence="3" id="KW-1185">Reference proteome</keyword>
<protein>
    <submittedName>
        <fullName evidence="2">Uncharacterized protein</fullName>
    </submittedName>
</protein>
<sequence length="60" mass="6581">MIVLKILVIAAALLVIIKFAAALLGKDNIPILNQLVTVILSLFITFELFKLGQVVLEKFS</sequence>
<reference evidence="2 3" key="1">
    <citation type="submission" date="2018-03" db="EMBL/GenBank/DDBJ databases">
        <title>The ancient ancestry and fast evolution of plastids.</title>
        <authorList>
            <person name="Moore K.R."/>
            <person name="Magnabosco C."/>
            <person name="Momper L."/>
            <person name="Gold D.A."/>
            <person name="Bosak T."/>
            <person name="Fournier G.P."/>
        </authorList>
    </citation>
    <scope>NUCLEOTIDE SEQUENCE [LARGE SCALE GENOMIC DNA]</scope>
    <source>
        <strain evidence="2 3">CCALA 016</strain>
    </source>
</reference>
<dbReference type="EMBL" id="PXOH01000037">
    <property type="protein sequence ID" value="PSF32472.1"/>
    <property type="molecule type" value="Genomic_DNA"/>
</dbReference>
<evidence type="ECO:0000313" key="3">
    <source>
        <dbReference type="Proteomes" id="UP000239001"/>
    </source>
</evidence>
<dbReference type="OrthoDB" id="427545at2"/>
<dbReference type="RefSeq" id="WP_106458969.1">
    <property type="nucleotide sequence ID" value="NZ_PXOH01000037.1"/>
</dbReference>
<name>A0A2T1LS93_9CHRO</name>
<evidence type="ECO:0000313" key="2">
    <source>
        <dbReference type="EMBL" id="PSF32472.1"/>
    </source>
</evidence>
<dbReference type="AlphaFoldDB" id="A0A2T1LS93"/>
<accession>A0A2T1LS93</accession>
<keyword evidence="1" id="KW-1133">Transmembrane helix</keyword>
<keyword evidence="1" id="KW-0812">Transmembrane</keyword>
<dbReference type="Proteomes" id="UP000239001">
    <property type="component" value="Unassembled WGS sequence"/>
</dbReference>
<organism evidence="2 3">
    <name type="scientific">Aphanothece hegewaldii CCALA 016</name>
    <dbReference type="NCBI Taxonomy" id="2107694"/>
    <lineage>
        <taxon>Bacteria</taxon>
        <taxon>Bacillati</taxon>
        <taxon>Cyanobacteriota</taxon>
        <taxon>Cyanophyceae</taxon>
        <taxon>Oscillatoriophycideae</taxon>
        <taxon>Chroococcales</taxon>
        <taxon>Aphanothecaceae</taxon>
        <taxon>Aphanothece</taxon>
    </lineage>
</organism>